<evidence type="ECO:0000256" key="2">
    <source>
        <dbReference type="ARBA" id="ARBA00022618"/>
    </source>
</evidence>
<comment type="function">
    <text evidence="6">Component of the anaphase promoting complex/cyclosome (APC/C), a cell cycle-regulated E3 ubiquitin-protein ligase complex that controls progression through mitosis and the G1 phase of the cell cycle.</text>
</comment>
<dbReference type="SMR" id="A0A061BFB7"/>
<dbReference type="PIRSF" id="PIRSF028841">
    <property type="entry name" value="APC10_sub"/>
    <property type="match status" value="1"/>
</dbReference>
<dbReference type="PANTHER" id="PTHR12936">
    <property type="entry name" value="ANAPHASE-PROMOTING COMPLEX 10"/>
    <property type="match status" value="1"/>
</dbReference>
<protein>
    <recommendedName>
        <fullName evidence="6">Anaphase-promoting complex subunit 10</fullName>
    </recommendedName>
</protein>
<evidence type="ECO:0000256" key="6">
    <source>
        <dbReference type="PIRNR" id="PIRNR028841"/>
    </source>
</evidence>
<keyword evidence="5 6" id="KW-0131">Cell cycle</keyword>
<dbReference type="Pfam" id="PF03256">
    <property type="entry name" value="ANAPC10"/>
    <property type="match status" value="1"/>
</dbReference>
<keyword evidence="4 6" id="KW-0833">Ubl conjugation pathway</keyword>
<dbReference type="InterPro" id="IPR016901">
    <property type="entry name" value="APC10/Doc1"/>
</dbReference>
<dbReference type="InterPro" id="IPR004939">
    <property type="entry name" value="APC_su10/DOC_dom"/>
</dbReference>
<dbReference type="SUPFAM" id="SSF49785">
    <property type="entry name" value="Galactose-binding domain-like"/>
    <property type="match status" value="1"/>
</dbReference>
<dbReference type="EMBL" id="LK052909">
    <property type="protein sequence ID" value="CDR46566.1"/>
    <property type="molecule type" value="Genomic_DNA"/>
</dbReference>
<proteinExistence type="inferred from homology"/>
<dbReference type="GO" id="GO:0070979">
    <property type="term" value="P:protein K11-linked ubiquitination"/>
    <property type="evidence" value="ECO:0007669"/>
    <property type="project" value="TreeGrafter"/>
</dbReference>
<keyword evidence="2 6" id="KW-0132">Cell division</keyword>
<gene>
    <name evidence="9" type="ORF">CYFA0S_24e00210g</name>
</gene>
<keyword evidence="3 6" id="KW-0498">Mitosis</keyword>
<dbReference type="GO" id="GO:0031145">
    <property type="term" value="P:anaphase-promoting complex-dependent catabolic process"/>
    <property type="evidence" value="ECO:0007669"/>
    <property type="project" value="InterPro"/>
</dbReference>
<organism evidence="9">
    <name type="scientific">Cyberlindnera fabianii</name>
    <name type="common">Yeast</name>
    <name type="synonym">Hansenula fabianii</name>
    <dbReference type="NCBI Taxonomy" id="36022"/>
    <lineage>
        <taxon>Eukaryota</taxon>
        <taxon>Fungi</taxon>
        <taxon>Dikarya</taxon>
        <taxon>Ascomycota</taxon>
        <taxon>Saccharomycotina</taxon>
        <taxon>Saccharomycetes</taxon>
        <taxon>Phaffomycetales</taxon>
        <taxon>Phaffomycetaceae</taxon>
        <taxon>Cyberlindnera</taxon>
    </lineage>
</organism>
<sequence length="205" mass="23104">MSDSWQDLPEESTEAQEDFRDSNSEFIDGLREAEDNGLVDIGALGAWSVSTYKQGSGVKELRDDSPETFWQSDGMQPHHLDVHFSKKVTISRVSLFTDYSLDESYTPSKIHILTGNGFHDLVEVVTLNLDKPTGWTTVVFSEKEDDSDGLKTFLLRLNIAENHQHGKDTHLRALKIYSKKATFTLDHSVIGPFTSRKLLAESTIR</sequence>
<dbReference type="GO" id="GO:0005680">
    <property type="term" value="C:anaphase-promoting complex"/>
    <property type="evidence" value="ECO:0007669"/>
    <property type="project" value="InterPro"/>
</dbReference>
<dbReference type="InterPro" id="IPR008979">
    <property type="entry name" value="Galactose-bd-like_sf"/>
</dbReference>
<feature type="domain" description="DOC" evidence="8">
    <location>
        <begin position="17"/>
        <end position="203"/>
    </location>
</feature>
<comment type="similarity">
    <text evidence="1 6">Belongs to the APC10 family.</text>
</comment>
<evidence type="ECO:0000256" key="5">
    <source>
        <dbReference type="ARBA" id="ARBA00023306"/>
    </source>
</evidence>
<dbReference type="AlphaFoldDB" id="A0A061BFB7"/>
<dbReference type="GO" id="GO:0051301">
    <property type="term" value="P:cell division"/>
    <property type="evidence" value="ECO:0007669"/>
    <property type="project" value="UniProtKB-KW"/>
</dbReference>
<evidence type="ECO:0000256" key="1">
    <source>
        <dbReference type="ARBA" id="ARBA00006762"/>
    </source>
</evidence>
<accession>A0A061BFB7</accession>
<dbReference type="OrthoDB" id="24948at2759"/>
<dbReference type="CDD" id="cd08366">
    <property type="entry name" value="APC10"/>
    <property type="match status" value="1"/>
</dbReference>
<evidence type="ECO:0000256" key="3">
    <source>
        <dbReference type="ARBA" id="ARBA00022776"/>
    </source>
</evidence>
<dbReference type="Gene3D" id="2.60.120.260">
    <property type="entry name" value="Galactose-binding domain-like"/>
    <property type="match status" value="1"/>
</dbReference>
<evidence type="ECO:0000259" key="8">
    <source>
        <dbReference type="PROSITE" id="PS51284"/>
    </source>
</evidence>
<feature type="region of interest" description="Disordered" evidence="7">
    <location>
        <begin position="1"/>
        <end position="25"/>
    </location>
</feature>
<reference evidence="9" key="1">
    <citation type="journal article" date="2014" name="Genome Announc.">
        <title>Genome sequence of the yeast Cyberlindnera fabianii (Hansenula fabianii).</title>
        <authorList>
            <person name="Freel K.C."/>
            <person name="Sarilar V."/>
            <person name="Neuveglise C."/>
            <person name="Devillers H."/>
            <person name="Friedrich A."/>
            <person name="Schacherer J."/>
        </authorList>
    </citation>
    <scope>NUCLEOTIDE SEQUENCE</scope>
    <source>
        <strain evidence="9">YJS4271</strain>
    </source>
</reference>
<evidence type="ECO:0000313" key="9">
    <source>
        <dbReference type="EMBL" id="CDR46566.1"/>
    </source>
</evidence>
<evidence type="ECO:0000256" key="7">
    <source>
        <dbReference type="SAM" id="MobiDB-lite"/>
    </source>
</evidence>
<evidence type="ECO:0000256" key="4">
    <source>
        <dbReference type="ARBA" id="ARBA00022786"/>
    </source>
</evidence>
<dbReference type="PhylomeDB" id="A0A061BFB7"/>
<name>A0A061BFB7_CYBFA</name>
<dbReference type="PANTHER" id="PTHR12936:SF0">
    <property type="entry name" value="ANAPHASE-PROMOTING COMPLEX SUBUNIT 10"/>
    <property type="match status" value="1"/>
</dbReference>
<dbReference type="PROSITE" id="PS51284">
    <property type="entry name" value="DOC"/>
    <property type="match status" value="1"/>
</dbReference>
<dbReference type="SMART" id="SM01337">
    <property type="entry name" value="APC10"/>
    <property type="match status" value="1"/>
</dbReference>